<dbReference type="Proteomes" id="UP000580250">
    <property type="component" value="Unassembled WGS sequence"/>
</dbReference>
<dbReference type="AlphaFoldDB" id="A0A6V7YCV5"/>
<dbReference type="OrthoDB" id="755951at2759"/>
<comment type="caution">
    <text evidence="2">The sequence shown here is derived from an EMBL/GenBank/DDBJ whole genome shotgun (WGS) entry which is preliminary data.</text>
</comment>
<evidence type="ECO:0000313" key="3">
    <source>
        <dbReference type="Proteomes" id="UP000580250"/>
    </source>
</evidence>
<name>A0A6V7YCV5_MELEN</name>
<proteinExistence type="predicted"/>
<reference evidence="2 3" key="1">
    <citation type="submission" date="2020-08" db="EMBL/GenBank/DDBJ databases">
        <authorList>
            <person name="Koutsovoulos G."/>
            <person name="Danchin GJ E."/>
        </authorList>
    </citation>
    <scope>NUCLEOTIDE SEQUENCE [LARGE SCALE GENOMIC DNA]</scope>
</reference>
<sequence length="69" mass="7604">MSIASSDTSDRHHPAVFDGTEAIPSGGIVNTQHFQQRVINVSNAPPVALKQSESGEWEIKQAWAHFYLN</sequence>
<accession>A0A6V7YCV5</accession>
<organism evidence="2 3">
    <name type="scientific">Meloidogyne enterolobii</name>
    <name type="common">Root-knot nematode worm</name>
    <name type="synonym">Meloidogyne mayaguensis</name>
    <dbReference type="NCBI Taxonomy" id="390850"/>
    <lineage>
        <taxon>Eukaryota</taxon>
        <taxon>Metazoa</taxon>
        <taxon>Ecdysozoa</taxon>
        <taxon>Nematoda</taxon>
        <taxon>Chromadorea</taxon>
        <taxon>Rhabditida</taxon>
        <taxon>Tylenchina</taxon>
        <taxon>Tylenchomorpha</taxon>
        <taxon>Tylenchoidea</taxon>
        <taxon>Meloidogynidae</taxon>
        <taxon>Meloidogyninae</taxon>
        <taxon>Meloidogyne</taxon>
    </lineage>
</organism>
<gene>
    <name evidence="2" type="ORF">MENT_LOCUS63574</name>
</gene>
<dbReference type="EMBL" id="CAJEWN010004177">
    <property type="protein sequence ID" value="CAD2209418.1"/>
    <property type="molecule type" value="Genomic_DNA"/>
</dbReference>
<protein>
    <submittedName>
        <fullName evidence="2">Uncharacterized protein</fullName>
    </submittedName>
</protein>
<evidence type="ECO:0000256" key="1">
    <source>
        <dbReference type="SAM" id="MobiDB-lite"/>
    </source>
</evidence>
<evidence type="ECO:0000313" key="2">
    <source>
        <dbReference type="EMBL" id="CAD2209418.1"/>
    </source>
</evidence>
<feature type="region of interest" description="Disordered" evidence="1">
    <location>
        <begin position="1"/>
        <end position="21"/>
    </location>
</feature>